<gene>
    <name evidence="1" type="ORF">HPB49_025501</name>
</gene>
<name>A0ACB8CNH0_DERSI</name>
<keyword evidence="2" id="KW-1185">Reference proteome</keyword>
<dbReference type="Proteomes" id="UP000821865">
    <property type="component" value="Chromosome 6"/>
</dbReference>
<accession>A0ACB8CNH0</accession>
<sequence>MHYKDFLLSFLFCQALASWGDLQPLRSKMSQKTRPTGPRANGTQAKVPETRRKSTADDGGSKARSVSRDNRAPNRRESVKPTAQNATKRSSSQHESRKVPVPPETKKPPPGQRDARSTSRQPDSRKSTTQPDAKAAAPSRHDSKAITANTKLSSRTTVPKNKDSLASRVSTTGVRSPSRLGKETAEPSARRHSRNSEKERESEKVVTATSSSGASEKRPKETHRTKTAKSLQVPPGGSAEAKHGDETESKGSSPTTSRKKQSSHVSKAEKPDHQERKSPYAKGGTSHKTSKARPQKDAASEKEDTQPPTHELQRLIPQKSRCDYIFQVMPESSKSETSRTRHSSVADDGYSYDDDFEDYESDFENDDAVDDESSVSSAVSDSNSSDSAPATGNDNVTSRKDPVLPENDKLTTQEYSEVSSEKLKQQSHWKSEPVLEVDAKPPAPLMPTSFSTYSLVSYLTAQKKEENKKVLSKAQQRAKDVLEMVSLDTMTYQVFDVPPITYDVYISTFGRADAKQVLVQTDLGDEEECQTENIELEEKWTQQPPHDYKGFGGGNADGKPVDSDAQHLQSGEDVMNLLDFLKNSSDLMLRVIDEDLACKTRRNLKRASEVDGFSGGFLRLDPLPFAKGSPINFVRFSRPCPNYLVTGHDLTSMPDEVRESVPGDTVLCVWNLNSPATPTDVLITNCQVTCCHWSPLDAVSLATGSLDGSVELWDLRDKFCLSKNVVVNEGCPECQEYSMKMPVYSTGPSEGGYNVWSLDEEGTLVSWAVAAVKSEPEGSLSDLGLAPGAVLRLVRAAVFRVPNFLPPSYEEARNGLRTFGAARLGATRVLVTTDIVASRNGALRLHFLEYELAVWEWGPLERTELGALLWSPCTPTQFYVTTAAGEVATWDLSTSRDGPTGVARFPSSRNNATTARERTGVVGHSDRVDIAKPGVDHVDWVSAKGSGGALAMDDGVAQVHLMGPADNSQLNRDQIQEKLLSL</sequence>
<protein>
    <submittedName>
        <fullName evidence="1">Uncharacterized protein</fullName>
    </submittedName>
</protein>
<organism evidence="1 2">
    <name type="scientific">Dermacentor silvarum</name>
    <name type="common">Tick</name>
    <dbReference type="NCBI Taxonomy" id="543639"/>
    <lineage>
        <taxon>Eukaryota</taxon>
        <taxon>Metazoa</taxon>
        <taxon>Ecdysozoa</taxon>
        <taxon>Arthropoda</taxon>
        <taxon>Chelicerata</taxon>
        <taxon>Arachnida</taxon>
        <taxon>Acari</taxon>
        <taxon>Parasitiformes</taxon>
        <taxon>Ixodida</taxon>
        <taxon>Ixodoidea</taxon>
        <taxon>Ixodidae</taxon>
        <taxon>Rhipicephalinae</taxon>
        <taxon>Dermacentor</taxon>
    </lineage>
</organism>
<comment type="caution">
    <text evidence="1">The sequence shown here is derived from an EMBL/GenBank/DDBJ whole genome shotgun (WGS) entry which is preliminary data.</text>
</comment>
<proteinExistence type="predicted"/>
<reference evidence="1" key="1">
    <citation type="submission" date="2020-05" db="EMBL/GenBank/DDBJ databases">
        <title>Large-scale comparative analyses of tick genomes elucidate their genetic diversity and vector capacities.</title>
        <authorList>
            <person name="Jia N."/>
            <person name="Wang J."/>
            <person name="Shi W."/>
            <person name="Du L."/>
            <person name="Sun Y."/>
            <person name="Zhan W."/>
            <person name="Jiang J."/>
            <person name="Wang Q."/>
            <person name="Zhang B."/>
            <person name="Ji P."/>
            <person name="Sakyi L.B."/>
            <person name="Cui X."/>
            <person name="Yuan T."/>
            <person name="Jiang B."/>
            <person name="Yang W."/>
            <person name="Lam T.T.-Y."/>
            <person name="Chang Q."/>
            <person name="Ding S."/>
            <person name="Wang X."/>
            <person name="Zhu J."/>
            <person name="Ruan X."/>
            <person name="Zhao L."/>
            <person name="Wei J."/>
            <person name="Que T."/>
            <person name="Du C."/>
            <person name="Cheng J."/>
            <person name="Dai P."/>
            <person name="Han X."/>
            <person name="Huang E."/>
            <person name="Gao Y."/>
            <person name="Liu J."/>
            <person name="Shao H."/>
            <person name="Ye R."/>
            <person name="Li L."/>
            <person name="Wei W."/>
            <person name="Wang X."/>
            <person name="Wang C."/>
            <person name="Yang T."/>
            <person name="Huo Q."/>
            <person name="Li W."/>
            <person name="Guo W."/>
            <person name="Chen H."/>
            <person name="Zhou L."/>
            <person name="Ni X."/>
            <person name="Tian J."/>
            <person name="Zhou Y."/>
            <person name="Sheng Y."/>
            <person name="Liu T."/>
            <person name="Pan Y."/>
            <person name="Xia L."/>
            <person name="Li J."/>
            <person name="Zhao F."/>
            <person name="Cao W."/>
        </authorList>
    </citation>
    <scope>NUCLEOTIDE SEQUENCE</scope>
    <source>
        <strain evidence="1">Dsil-2018</strain>
    </source>
</reference>
<evidence type="ECO:0000313" key="2">
    <source>
        <dbReference type="Proteomes" id="UP000821865"/>
    </source>
</evidence>
<dbReference type="EMBL" id="CM023475">
    <property type="protein sequence ID" value="KAH7946466.1"/>
    <property type="molecule type" value="Genomic_DNA"/>
</dbReference>
<evidence type="ECO:0000313" key="1">
    <source>
        <dbReference type="EMBL" id="KAH7946466.1"/>
    </source>
</evidence>